<feature type="region of interest" description="Disordered" evidence="6">
    <location>
        <begin position="258"/>
        <end position="298"/>
    </location>
</feature>
<keyword evidence="1 7" id="KW-0812">Transmembrane</keyword>
<name>A0A0H5CFC9_CYBJN</name>
<evidence type="ECO:0000256" key="7">
    <source>
        <dbReference type="SAM" id="Phobius"/>
    </source>
</evidence>
<keyword evidence="4 7" id="KW-0472">Membrane</keyword>
<keyword evidence="2 8" id="KW-0732">Signal</keyword>
<evidence type="ECO:0000313" key="11">
    <source>
        <dbReference type="Proteomes" id="UP000038830"/>
    </source>
</evidence>
<evidence type="ECO:0000256" key="8">
    <source>
        <dbReference type="SAM" id="SignalP"/>
    </source>
</evidence>
<dbReference type="Gene3D" id="1.10.287.110">
    <property type="entry name" value="DnaJ domain"/>
    <property type="match status" value="1"/>
</dbReference>
<dbReference type="EMBL" id="CDQK01000004">
    <property type="protein sequence ID" value="CEP23294.1"/>
    <property type="molecule type" value="Genomic_DNA"/>
</dbReference>
<feature type="domain" description="J" evidence="9">
    <location>
        <begin position="40"/>
        <end position="108"/>
    </location>
</feature>
<evidence type="ECO:0000256" key="1">
    <source>
        <dbReference type="ARBA" id="ARBA00022692"/>
    </source>
</evidence>
<dbReference type="PANTHER" id="PTHR44653:SF2">
    <property type="entry name" value="DNAJ HOMOLOG SUBFAMILY C MEMBER 1"/>
    <property type="match status" value="1"/>
</dbReference>
<dbReference type="InterPro" id="IPR001623">
    <property type="entry name" value="DnaJ_domain"/>
</dbReference>
<proteinExistence type="predicted"/>
<evidence type="ECO:0000256" key="6">
    <source>
        <dbReference type="SAM" id="MobiDB-lite"/>
    </source>
</evidence>
<dbReference type="InterPro" id="IPR036869">
    <property type="entry name" value="J_dom_sf"/>
</dbReference>
<dbReference type="GO" id="GO:0012505">
    <property type="term" value="C:endomembrane system"/>
    <property type="evidence" value="ECO:0007669"/>
    <property type="project" value="UniProtKB-SubCell"/>
</dbReference>
<evidence type="ECO:0000256" key="5">
    <source>
        <dbReference type="ARBA" id="ARBA00037847"/>
    </source>
</evidence>
<dbReference type="SUPFAM" id="SSF46565">
    <property type="entry name" value="Chaperone J-domain"/>
    <property type="match status" value="1"/>
</dbReference>
<evidence type="ECO:0000256" key="2">
    <source>
        <dbReference type="ARBA" id="ARBA00022729"/>
    </source>
</evidence>
<feature type="transmembrane region" description="Helical" evidence="7">
    <location>
        <begin position="131"/>
        <end position="152"/>
    </location>
</feature>
<keyword evidence="3 7" id="KW-1133">Transmembrane helix</keyword>
<dbReference type="Pfam" id="PF00226">
    <property type="entry name" value="DnaJ"/>
    <property type="match status" value="1"/>
</dbReference>
<reference evidence="11" key="1">
    <citation type="journal article" date="2015" name="J. Biotechnol.">
        <title>The structure of the Cyberlindnera jadinii genome and its relation to Candida utilis analyzed by the occurrence of single nucleotide polymorphisms.</title>
        <authorList>
            <person name="Rupp O."/>
            <person name="Brinkrolf K."/>
            <person name="Buerth C."/>
            <person name="Kunigo M."/>
            <person name="Schneider J."/>
            <person name="Jaenicke S."/>
            <person name="Goesmann A."/>
            <person name="Puehler A."/>
            <person name="Jaeger K.-E."/>
            <person name="Ernst J.F."/>
        </authorList>
    </citation>
    <scope>NUCLEOTIDE SEQUENCE [LARGE SCALE GENOMIC DNA]</scope>
    <source>
        <strain evidence="11">ATCC 18201 / CBS 1600 / BCRC 20928 / JCM 3617 / NBRC 0987 / NRRL Y-1542</strain>
    </source>
</reference>
<comment type="subcellular location">
    <subcellularLocation>
        <location evidence="5">Endomembrane system</location>
        <topology evidence="5">Single-pass membrane protein</topology>
    </subcellularLocation>
</comment>
<dbReference type="PANTHER" id="PTHR44653">
    <property type="entry name" value="DNAJ HOMOLOG SUBFAMILY C MEMBER 1"/>
    <property type="match status" value="1"/>
</dbReference>
<protein>
    <submittedName>
        <fullName evidence="10">ERJ5 protein</fullName>
    </submittedName>
</protein>
<evidence type="ECO:0000313" key="10">
    <source>
        <dbReference type="EMBL" id="CEP23294.1"/>
    </source>
</evidence>
<evidence type="ECO:0000259" key="9">
    <source>
        <dbReference type="PROSITE" id="PS50076"/>
    </source>
</evidence>
<evidence type="ECO:0000256" key="3">
    <source>
        <dbReference type="ARBA" id="ARBA00022989"/>
    </source>
</evidence>
<sequence length="298" mass="34836">MRFLILWTLLAAIVAAWSSEDIELFQLQTDLVKLYGSDATFYKFFELPKGEKSTFEQISKQFKKLSKKYHPDKARGISKKKANKRFEMLNLVANVLKTDRKERYDYFLQNGFPKYSTSSAGWIYARFKPGLIFTLLVLLLFINVSHYVGTIIQRNQDRKRINSLIEEVKLVAGSQAPNGELDLTQQRKVRIERLEKTFLSRIDGVFLCDDEDPDYLEKITSDDILNPTWRDILLVRWFACVWNRLFKSVYFIDLSPPALPKKHDPLDLEEKKAKKKKKPTGEKKVLPNGKVIYSKKRN</sequence>
<dbReference type="InterPro" id="IPR052606">
    <property type="entry name" value="DnaJ_domain_protein"/>
</dbReference>
<feature type="compositionally biased region" description="Basic and acidic residues" evidence="6">
    <location>
        <begin position="261"/>
        <end position="272"/>
    </location>
</feature>
<gene>
    <name evidence="10" type="primary">ERJ5</name>
    <name evidence="10" type="ORF">BN1211_3849</name>
</gene>
<accession>A0A0H5CFC9</accession>
<evidence type="ECO:0000256" key="4">
    <source>
        <dbReference type="ARBA" id="ARBA00023136"/>
    </source>
</evidence>
<organism evidence="10 11">
    <name type="scientific">Cyberlindnera jadinii (strain ATCC 18201 / CBS 1600 / BCRC 20928 / JCM 3617 / NBRC 0987 / NRRL Y-1542)</name>
    <name type="common">Torula yeast</name>
    <name type="synonym">Candida utilis</name>
    <dbReference type="NCBI Taxonomy" id="983966"/>
    <lineage>
        <taxon>Eukaryota</taxon>
        <taxon>Fungi</taxon>
        <taxon>Dikarya</taxon>
        <taxon>Ascomycota</taxon>
        <taxon>Saccharomycotina</taxon>
        <taxon>Saccharomycetes</taxon>
        <taxon>Phaffomycetales</taxon>
        <taxon>Phaffomycetaceae</taxon>
        <taxon>Cyberlindnera</taxon>
    </lineage>
</organism>
<dbReference type="PROSITE" id="PS50076">
    <property type="entry name" value="DNAJ_2"/>
    <property type="match status" value="1"/>
</dbReference>
<feature type="chain" id="PRO_5005217569" evidence="8">
    <location>
        <begin position="19"/>
        <end position="298"/>
    </location>
</feature>
<dbReference type="SMART" id="SM00271">
    <property type="entry name" value="DnaJ"/>
    <property type="match status" value="1"/>
</dbReference>
<feature type="signal peptide" evidence="8">
    <location>
        <begin position="1"/>
        <end position="18"/>
    </location>
</feature>
<dbReference type="Proteomes" id="UP000038830">
    <property type="component" value="Unassembled WGS sequence"/>
</dbReference>
<dbReference type="CDD" id="cd06257">
    <property type="entry name" value="DnaJ"/>
    <property type="match status" value="1"/>
</dbReference>
<dbReference type="AlphaFoldDB" id="A0A0H5CFC9"/>